<keyword evidence="3 7" id="KW-0812">Transmembrane</keyword>
<accession>A0A3M0ABC0</accession>
<evidence type="ECO:0000256" key="2">
    <source>
        <dbReference type="ARBA" id="ARBA00022475"/>
    </source>
</evidence>
<evidence type="ECO:0000259" key="8">
    <source>
        <dbReference type="Pfam" id="PF06271"/>
    </source>
</evidence>
<dbReference type="Proteomes" id="UP000267187">
    <property type="component" value="Unassembled WGS sequence"/>
</dbReference>
<evidence type="ECO:0000256" key="5">
    <source>
        <dbReference type="ARBA" id="ARBA00023136"/>
    </source>
</evidence>
<protein>
    <submittedName>
        <fullName evidence="9">RDD family protein</fullName>
    </submittedName>
</protein>
<keyword evidence="2" id="KW-1003">Cell membrane</keyword>
<reference evidence="9 10" key="1">
    <citation type="submission" date="2018-10" db="EMBL/GenBank/DDBJ databases">
        <title>Genomic Encyclopedia of Type Strains, Phase IV (KMG-IV): sequencing the most valuable type-strain genomes for metagenomic binning, comparative biology and taxonomic classification.</title>
        <authorList>
            <person name="Goeker M."/>
        </authorList>
    </citation>
    <scope>NUCLEOTIDE SEQUENCE [LARGE SCALE GENOMIC DNA]</scope>
    <source>
        <strain evidence="9 10">DSM 25080</strain>
    </source>
</reference>
<sequence length="364" mass="39851">MSEGDTTPKVSGKTQHSPRSHDVNEIKPADRETREIITPFAFAMEPSLVGIPLATPFRRGIAIAIDALIVGFTAQLGSLFIAMIAAIAAFFSVSEKYFPTQQRWLRILLKTLSVIAIIATFIAMLINLSDQRFIEAVGVDGSGLSDEERIALQSYVNATDSSACSPSCIRAQLATLHETLRTNEDSKEISELSDDEVTLLSGVYHLMNAELQLANELTSPAEIIIETDNNPAPEDEGENTEEEPPSSSAANDDESYSLLKWAQGFLEDLGLGFGWAAVYFTLFPVLWKGQTPGKRLLGIRVLALSGNYLNIWDSFGRYGGYGAGFATGLLGFFQVYWDPNRQAIHDKISGTVVIRGRPIHEDDD</sequence>
<comment type="caution">
    <text evidence="9">The sequence shown here is derived from an EMBL/GenBank/DDBJ whole genome shotgun (WGS) entry which is preliminary data.</text>
</comment>
<feature type="transmembrane region" description="Helical" evidence="7">
    <location>
        <begin position="318"/>
        <end position="337"/>
    </location>
</feature>
<dbReference type="Pfam" id="PF06271">
    <property type="entry name" value="RDD"/>
    <property type="match status" value="1"/>
</dbReference>
<keyword evidence="10" id="KW-1185">Reference proteome</keyword>
<keyword evidence="5 7" id="KW-0472">Membrane</keyword>
<gene>
    <name evidence="9" type="ORF">DFR27_0412</name>
</gene>
<evidence type="ECO:0000256" key="3">
    <source>
        <dbReference type="ARBA" id="ARBA00022692"/>
    </source>
</evidence>
<keyword evidence="4 7" id="KW-1133">Transmembrane helix</keyword>
<feature type="transmembrane region" description="Helical" evidence="7">
    <location>
        <begin position="104"/>
        <end position="126"/>
    </location>
</feature>
<dbReference type="OrthoDB" id="9793824at2"/>
<feature type="region of interest" description="Disordered" evidence="6">
    <location>
        <begin position="1"/>
        <end position="28"/>
    </location>
</feature>
<dbReference type="PANTHER" id="PTHR36115:SF6">
    <property type="entry name" value="PROLINE-RICH ANTIGEN HOMOLOG"/>
    <property type="match status" value="1"/>
</dbReference>
<dbReference type="PANTHER" id="PTHR36115">
    <property type="entry name" value="PROLINE-RICH ANTIGEN HOMOLOG-RELATED"/>
    <property type="match status" value="1"/>
</dbReference>
<feature type="transmembrane region" description="Helical" evidence="7">
    <location>
        <begin position="269"/>
        <end position="287"/>
    </location>
</feature>
<evidence type="ECO:0000313" key="9">
    <source>
        <dbReference type="EMBL" id="RMA82463.1"/>
    </source>
</evidence>
<evidence type="ECO:0000256" key="1">
    <source>
        <dbReference type="ARBA" id="ARBA00004651"/>
    </source>
</evidence>
<dbReference type="RefSeq" id="WP_121875793.1">
    <property type="nucleotide sequence ID" value="NZ_REFJ01000001.1"/>
</dbReference>
<evidence type="ECO:0000256" key="4">
    <source>
        <dbReference type="ARBA" id="ARBA00022989"/>
    </source>
</evidence>
<feature type="compositionally biased region" description="Polar residues" evidence="6">
    <location>
        <begin position="1"/>
        <end position="17"/>
    </location>
</feature>
<feature type="compositionally biased region" description="Acidic residues" evidence="6">
    <location>
        <begin position="233"/>
        <end position="244"/>
    </location>
</feature>
<dbReference type="InterPro" id="IPR010432">
    <property type="entry name" value="RDD"/>
</dbReference>
<comment type="subcellular location">
    <subcellularLocation>
        <location evidence="1">Cell membrane</location>
        <topology evidence="1">Multi-pass membrane protein</topology>
    </subcellularLocation>
</comment>
<evidence type="ECO:0000256" key="6">
    <source>
        <dbReference type="SAM" id="MobiDB-lite"/>
    </source>
</evidence>
<organism evidence="9 10">
    <name type="scientific">Umboniibacter marinipuniceus</name>
    <dbReference type="NCBI Taxonomy" id="569599"/>
    <lineage>
        <taxon>Bacteria</taxon>
        <taxon>Pseudomonadati</taxon>
        <taxon>Pseudomonadota</taxon>
        <taxon>Gammaproteobacteria</taxon>
        <taxon>Cellvibrionales</taxon>
        <taxon>Cellvibrionaceae</taxon>
        <taxon>Umboniibacter</taxon>
    </lineage>
</organism>
<feature type="compositionally biased region" description="Basic and acidic residues" evidence="6">
    <location>
        <begin position="19"/>
        <end position="28"/>
    </location>
</feature>
<feature type="region of interest" description="Disordered" evidence="6">
    <location>
        <begin position="227"/>
        <end position="252"/>
    </location>
</feature>
<dbReference type="InterPro" id="IPR051791">
    <property type="entry name" value="Pra-immunoreactive"/>
</dbReference>
<name>A0A3M0ABC0_9GAMM</name>
<dbReference type="GO" id="GO:0005886">
    <property type="term" value="C:plasma membrane"/>
    <property type="evidence" value="ECO:0007669"/>
    <property type="project" value="UniProtKB-SubCell"/>
</dbReference>
<evidence type="ECO:0000313" key="10">
    <source>
        <dbReference type="Proteomes" id="UP000267187"/>
    </source>
</evidence>
<dbReference type="EMBL" id="REFJ01000001">
    <property type="protein sequence ID" value="RMA82463.1"/>
    <property type="molecule type" value="Genomic_DNA"/>
</dbReference>
<feature type="domain" description="RDD" evidence="8">
    <location>
        <begin position="268"/>
        <end position="350"/>
    </location>
</feature>
<evidence type="ECO:0000256" key="7">
    <source>
        <dbReference type="SAM" id="Phobius"/>
    </source>
</evidence>
<proteinExistence type="predicted"/>
<dbReference type="AlphaFoldDB" id="A0A3M0ABC0"/>
<feature type="transmembrane region" description="Helical" evidence="7">
    <location>
        <begin position="67"/>
        <end position="92"/>
    </location>
</feature>